<dbReference type="PANTHER" id="PTHR10357:SF179">
    <property type="entry name" value="NEUTRAL AND BASIC AMINO ACID TRANSPORT PROTEIN RBAT"/>
    <property type="match status" value="1"/>
</dbReference>
<gene>
    <name evidence="3" type="ORF">ACFSDE_12950</name>
</gene>
<dbReference type="PANTHER" id="PTHR10357">
    <property type="entry name" value="ALPHA-AMYLASE FAMILY MEMBER"/>
    <property type="match status" value="1"/>
</dbReference>
<keyword evidence="4" id="KW-1185">Reference proteome</keyword>
<keyword evidence="3" id="KW-0378">Hydrolase</keyword>
<evidence type="ECO:0000259" key="2">
    <source>
        <dbReference type="SMART" id="SM00642"/>
    </source>
</evidence>
<dbReference type="Gene3D" id="3.90.400.10">
    <property type="entry name" value="Oligo-1,6-glucosidase, Domain 2"/>
    <property type="match status" value="1"/>
</dbReference>
<proteinExistence type="inferred from homology"/>
<dbReference type="GO" id="GO:0016787">
    <property type="term" value="F:hydrolase activity"/>
    <property type="evidence" value="ECO:0007669"/>
    <property type="project" value="UniProtKB-KW"/>
</dbReference>
<dbReference type="Pfam" id="PF00128">
    <property type="entry name" value="Alpha-amylase"/>
    <property type="match status" value="1"/>
</dbReference>
<dbReference type="EMBL" id="JBHUGD010000003">
    <property type="protein sequence ID" value="MFD1947702.1"/>
    <property type="molecule type" value="Genomic_DNA"/>
</dbReference>
<accession>A0ABW4TLY0</accession>
<evidence type="ECO:0000313" key="4">
    <source>
        <dbReference type="Proteomes" id="UP001597351"/>
    </source>
</evidence>
<dbReference type="Gene3D" id="3.20.20.80">
    <property type="entry name" value="Glycosidases"/>
    <property type="match status" value="1"/>
</dbReference>
<feature type="domain" description="Glycosyl hydrolase family 13 catalytic" evidence="2">
    <location>
        <begin position="23"/>
        <end position="409"/>
    </location>
</feature>
<dbReference type="InterPro" id="IPR045857">
    <property type="entry name" value="O16G_dom_2"/>
</dbReference>
<comment type="similarity">
    <text evidence="1">Belongs to the glycosyl hydrolase 13 family.</text>
</comment>
<dbReference type="SMART" id="SM00642">
    <property type="entry name" value="Aamy"/>
    <property type="match status" value="1"/>
</dbReference>
<sequence>MALNDPTQGSTTGPWWRDAVTYQVYVRSFADSDGDGVGDLPGITSRLPYLRDLGVDALWITPFYTSPQHDHGYDVSDYTDVDPLFGDLAAADELLATAHDLGLKVIVDLVPNHTSNEHVWFQQALAAAPGSPERARYMFRDGRGPDGSEPPNNWESVFGGPAWTRVPDGEWYLHLFDSTQPDLDWRNPEVPAMFDGVLRFWLDRGVDGFRVDVAHGLFKEEGLPDQRLPGGAAAGSEPMVERRLEHEPMWDQPEVHGVYRDWHRVLREYDGDRMAVAEAWTKTAESMARFVRSDELDQTFNFGWLLAEWSASAFSDVVRGTLAAMAPVGAAPTWVLSNHDVVRHVTRYGGGERGLARARAATLTMLALPGSAYLYQGEELGLEEVDVDPADRQDPAALYRGQAGRDGCRVPIPWSGTAAPFGFGPGEGQPWIPQPDDWTALSVEAQWERTGSTLEFYREALRARRAHALDAGDTVDLDVRDDLLVVRRGDLTVLLNCGDTPVELPDGEVLVASGRVDADKLPADTAVWLRAR</sequence>
<dbReference type="Proteomes" id="UP001597351">
    <property type="component" value="Unassembled WGS sequence"/>
</dbReference>
<evidence type="ECO:0000313" key="3">
    <source>
        <dbReference type="EMBL" id="MFD1947702.1"/>
    </source>
</evidence>
<dbReference type="InterPro" id="IPR006047">
    <property type="entry name" value="GH13_cat_dom"/>
</dbReference>
<comment type="caution">
    <text evidence="3">The sequence shown here is derived from an EMBL/GenBank/DDBJ whole genome shotgun (WGS) entry which is preliminary data.</text>
</comment>
<name>A0ABW4TLY0_9ACTN</name>
<evidence type="ECO:0000256" key="1">
    <source>
        <dbReference type="ARBA" id="ARBA00008061"/>
    </source>
</evidence>
<protein>
    <submittedName>
        <fullName evidence="3">Glycoside hydrolase family 13 protein</fullName>
    </submittedName>
</protein>
<dbReference type="InterPro" id="IPR017853">
    <property type="entry name" value="GH"/>
</dbReference>
<reference evidence="4" key="1">
    <citation type="journal article" date="2019" name="Int. J. Syst. Evol. Microbiol.">
        <title>The Global Catalogue of Microorganisms (GCM) 10K type strain sequencing project: providing services to taxonomists for standard genome sequencing and annotation.</title>
        <authorList>
            <consortium name="The Broad Institute Genomics Platform"/>
            <consortium name="The Broad Institute Genome Sequencing Center for Infectious Disease"/>
            <person name="Wu L."/>
            <person name="Ma J."/>
        </authorList>
    </citation>
    <scope>NUCLEOTIDE SEQUENCE [LARGE SCALE GENOMIC DNA]</scope>
    <source>
        <strain evidence="4">CGMCC 1.12477</strain>
    </source>
</reference>
<dbReference type="RefSeq" id="WP_343919029.1">
    <property type="nucleotide sequence ID" value="NZ_BAAAJT010000002.1"/>
</dbReference>
<dbReference type="SUPFAM" id="SSF51445">
    <property type="entry name" value="(Trans)glycosidases"/>
    <property type="match status" value="1"/>
</dbReference>
<dbReference type="CDD" id="cd11332">
    <property type="entry name" value="AmyAc_OligoGlu_TS"/>
    <property type="match status" value="1"/>
</dbReference>
<organism evidence="3 4">
    <name type="scientific">Nocardioides aestuarii</name>
    <dbReference type="NCBI Taxonomy" id="252231"/>
    <lineage>
        <taxon>Bacteria</taxon>
        <taxon>Bacillati</taxon>
        <taxon>Actinomycetota</taxon>
        <taxon>Actinomycetes</taxon>
        <taxon>Propionibacteriales</taxon>
        <taxon>Nocardioidaceae</taxon>
        <taxon>Nocardioides</taxon>
    </lineage>
</organism>